<dbReference type="Proteomes" id="UP001147746">
    <property type="component" value="Unassembled WGS sequence"/>
</dbReference>
<feature type="compositionally biased region" description="Polar residues" evidence="2">
    <location>
        <begin position="86"/>
        <end position="101"/>
    </location>
</feature>
<evidence type="ECO:0000313" key="4">
    <source>
        <dbReference type="Proteomes" id="UP001147746"/>
    </source>
</evidence>
<reference evidence="3" key="1">
    <citation type="submission" date="2022-12" db="EMBL/GenBank/DDBJ databases">
        <authorList>
            <person name="Petersen C."/>
        </authorList>
    </citation>
    <scope>NUCLEOTIDE SEQUENCE</scope>
    <source>
        <strain evidence="3">IBT 21472</strain>
    </source>
</reference>
<feature type="coiled-coil region" evidence="1">
    <location>
        <begin position="124"/>
        <end position="172"/>
    </location>
</feature>
<keyword evidence="4" id="KW-1185">Reference proteome</keyword>
<comment type="caution">
    <text evidence="3">The sequence shown here is derived from an EMBL/GenBank/DDBJ whole genome shotgun (WGS) entry which is preliminary data.</text>
</comment>
<dbReference type="EMBL" id="JAPZBO010000004">
    <property type="protein sequence ID" value="KAJ5318296.1"/>
    <property type="molecule type" value="Genomic_DNA"/>
</dbReference>
<keyword evidence="1" id="KW-0175">Coiled coil</keyword>
<evidence type="ECO:0000313" key="3">
    <source>
        <dbReference type="EMBL" id="KAJ5318296.1"/>
    </source>
</evidence>
<evidence type="ECO:0000256" key="2">
    <source>
        <dbReference type="SAM" id="MobiDB-lite"/>
    </source>
</evidence>
<evidence type="ECO:0000256" key="1">
    <source>
        <dbReference type="SAM" id="Coils"/>
    </source>
</evidence>
<proteinExistence type="predicted"/>
<feature type="region of interest" description="Disordered" evidence="2">
    <location>
        <begin position="84"/>
        <end position="106"/>
    </location>
</feature>
<sequence length="210" mass="23495">MTLTSNQRRAQVRQECREALAAHIRERLGLVVPPQRVRLQPSPEDGYAWAVLEGKKYLLATNLGNGTVGRYQEIQQSLGLSLEAVTPQSQQPKGPGTTSNMDPEIEEPGFASFTETICELEHDKKGLTVELERARARSEELLSKDREWQAKSLCLQEELKECKSSVNRLEKELGWAKDGMIAAMKALQNSQLIEEDFGTPPCRLQSDTSV</sequence>
<accession>A0A9W9U5U9</accession>
<reference evidence="3" key="2">
    <citation type="journal article" date="2023" name="IMA Fungus">
        <title>Comparative genomic study of the Penicillium genus elucidates a diverse pangenome and 15 lateral gene transfer events.</title>
        <authorList>
            <person name="Petersen C."/>
            <person name="Sorensen T."/>
            <person name="Nielsen M.R."/>
            <person name="Sondergaard T.E."/>
            <person name="Sorensen J.L."/>
            <person name="Fitzpatrick D.A."/>
            <person name="Frisvad J.C."/>
            <person name="Nielsen K.L."/>
        </authorList>
    </citation>
    <scope>NUCLEOTIDE SEQUENCE</scope>
    <source>
        <strain evidence="3">IBT 21472</strain>
    </source>
</reference>
<dbReference type="AlphaFoldDB" id="A0A9W9U5U9"/>
<protein>
    <submittedName>
        <fullName evidence="3">Uncharacterized protein</fullName>
    </submittedName>
</protein>
<gene>
    <name evidence="3" type="ORF">N7476_004716</name>
</gene>
<name>A0A9W9U5U9_9EURO</name>
<organism evidence="3 4">
    <name type="scientific">Penicillium atrosanguineum</name>
    <dbReference type="NCBI Taxonomy" id="1132637"/>
    <lineage>
        <taxon>Eukaryota</taxon>
        <taxon>Fungi</taxon>
        <taxon>Dikarya</taxon>
        <taxon>Ascomycota</taxon>
        <taxon>Pezizomycotina</taxon>
        <taxon>Eurotiomycetes</taxon>
        <taxon>Eurotiomycetidae</taxon>
        <taxon>Eurotiales</taxon>
        <taxon>Aspergillaceae</taxon>
        <taxon>Penicillium</taxon>
    </lineage>
</organism>